<dbReference type="EMBL" id="SRLO01000164">
    <property type="protein sequence ID" value="TNN70364.1"/>
    <property type="molecule type" value="Genomic_DNA"/>
</dbReference>
<dbReference type="OrthoDB" id="5061070at2759"/>
<feature type="compositionally biased region" description="Basic and acidic residues" evidence="1">
    <location>
        <begin position="7"/>
        <end position="29"/>
    </location>
</feature>
<keyword evidence="3" id="KW-1185">Reference proteome</keyword>
<accession>A0A4Z2HZD5</accession>
<name>A0A4Z2HZD5_9TELE</name>
<feature type="compositionally biased region" description="Low complexity" evidence="1">
    <location>
        <begin position="33"/>
        <end position="48"/>
    </location>
</feature>
<gene>
    <name evidence="2" type="ORF">EYF80_019390</name>
</gene>
<reference evidence="2 3" key="1">
    <citation type="submission" date="2019-03" db="EMBL/GenBank/DDBJ databases">
        <title>First draft genome of Liparis tanakae, snailfish: a comprehensive survey of snailfish specific genes.</title>
        <authorList>
            <person name="Kim W."/>
            <person name="Song I."/>
            <person name="Jeong J.-H."/>
            <person name="Kim D."/>
            <person name="Kim S."/>
            <person name="Ryu S."/>
            <person name="Song J.Y."/>
            <person name="Lee S.K."/>
        </authorList>
    </citation>
    <scope>NUCLEOTIDE SEQUENCE [LARGE SCALE GENOMIC DNA]</scope>
    <source>
        <tissue evidence="2">Muscle</tissue>
    </source>
</reference>
<feature type="compositionally biased region" description="Basic and acidic residues" evidence="1">
    <location>
        <begin position="119"/>
        <end position="128"/>
    </location>
</feature>
<protein>
    <submittedName>
        <fullName evidence="2">Uncharacterized protein</fullName>
    </submittedName>
</protein>
<feature type="region of interest" description="Disordered" evidence="1">
    <location>
        <begin position="99"/>
        <end position="128"/>
    </location>
</feature>
<evidence type="ECO:0000256" key="1">
    <source>
        <dbReference type="SAM" id="MobiDB-lite"/>
    </source>
</evidence>
<sequence>MHYGWPSKEHQSVSRPLRQEKARESRAGEIEEPAALPLPAGADGPRLLQPGRAPPDEDGALSGALSTNHSNLRKVQITTLANGAEGVLKLVDEGNQVFHAPVPHGSVGSESSFLHKPHKPESDASRAD</sequence>
<comment type="caution">
    <text evidence="2">The sequence shown here is derived from an EMBL/GenBank/DDBJ whole genome shotgun (WGS) entry which is preliminary data.</text>
</comment>
<evidence type="ECO:0000313" key="3">
    <source>
        <dbReference type="Proteomes" id="UP000314294"/>
    </source>
</evidence>
<organism evidence="2 3">
    <name type="scientific">Liparis tanakae</name>
    <name type="common">Tanaka's snailfish</name>
    <dbReference type="NCBI Taxonomy" id="230148"/>
    <lineage>
        <taxon>Eukaryota</taxon>
        <taxon>Metazoa</taxon>
        <taxon>Chordata</taxon>
        <taxon>Craniata</taxon>
        <taxon>Vertebrata</taxon>
        <taxon>Euteleostomi</taxon>
        <taxon>Actinopterygii</taxon>
        <taxon>Neopterygii</taxon>
        <taxon>Teleostei</taxon>
        <taxon>Neoteleostei</taxon>
        <taxon>Acanthomorphata</taxon>
        <taxon>Eupercaria</taxon>
        <taxon>Perciformes</taxon>
        <taxon>Cottioidei</taxon>
        <taxon>Cottales</taxon>
        <taxon>Liparidae</taxon>
        <taxon>Liparis</taxon>
    </lineage>
</organism>
<dbReference type="AlphaFoldDB" id="A0A4Z2HZD5"/>
<proteinExistence type="predicted"/>
<evidence type="ECO:0000313" key="2">
    <source>
        <dbReference type="EMBL" id="TNN70364.1"/>
    </source>
</evidence>
<dbReference type="Proteomes" id="UP000314294">
    <property type="component" value="Unassembled WGS sequence"/>
</dbReference>
<feature type="region of interest" description="Disordered" evidence="1">
    <location>
        <begin position="1"/>
        <end position="71"/>
    </location>
</feature>